<keyword evidence="3" id="KW-1185">Reference proteome</keyword>
<feature type="region of interest" description="Disordered" evidence="1">
    <location>
        <begin position="33"/>
        <end position="59"/>
    </location>
</feature>
<protein>
    <submittedName>
        <fullName evidence="2">Uncharacterized protein</fullName>
    </submittedName>
</protein>
<dbReference type="RefSeq" id="WP_270141228.1">
    <property type="nucleotide sequence ID" value="NZ_CP115450.1"/>
</dbReference>
<sequence>MRFEITPYDDHGAPTAPDVVDLTTLRERLADAALTGQRLHIRPRPRHDRPATRPQENRP</sequence>
<name>A0ABY7PY37_9ACTN</name>
<dbReference type="EMBL" id="CP115450">
    <property type="protein sequence ID" value="WBP85335.1"/>
    <property type="molecule type" value="Genomic_DNA"/>
</dbReference>
<evidence type="ECO:0000313" key="2">
    <source>
        <dbReference type="EMBL" id="WBP85335.1"/>
    </source>
</evidence>
<accession>A0ABY7PY37</accession>
<gene>
    <name evidence="2" type="ORF">O1G21_05315</name>
</gene>
<proteinExistence type="predicted"/>
<reference evidence="3" key="1">
    <citation type="submission" date="2022-12" db="EMBL/GenBank/DDBJ databases">
        <authorList>
            <person name="Mo P."/>
        </authorList>
    </citation>
    <scope>NUCLEOTIDE SEQUENCE [LARGE SCALE GENOMIC DNA]</scope>
    <source>
        <strain evidence="3">HUAS 3-15</strain>
    </source>
</reference>
<dbReference type="Proteomes" id="UP001212821">
    <property type="component" value="Chromosome"/>
</dbReference>
<organism evidence="2 3">
    <name type="scientific">Kitasatospora cathayae</name>
    <dbReference type="NCBI Taxonomy" id="3004092"/>
    <lineage>
        <taxon>Bacteria</taxon>
        <taxon>Bacillati</taxon>
        <taxon>Actinomycetota</taxon>
        <taxon>Actinomycetes</taxon>
        <taxon>Kitasatosporales</taxon>
        <taxon>Streptomycetaceae</taxon>
        <taxon>Kitasatospora</taxon>
    </lineage>
</organism>
<evidence type="ECO:0000313" key="3">
    <source>
        <dbReference type="Proteomes" id="UP001212821"/>
    </source>
</evidence>
<evidence type="ECO:0000256" key="1">
    <source>
        <dbReference type="SAM" id="MobiDB-lite"/>
    </source>
</evidence>
<feature type="compositionally biased region" description="Basic and acidic residues" evidence="1">
    <location>
        <begin position="48"/>
        <end position="59"/>
    </location>
</feature>